<sequence>MPRTSSRQKNRDNTPATNPEEYYRRTLFIPYCDHFINHLEERFIGYKKLLTSFACLVPTGNSPTSQEISHFLQLSECYKNDLQDKNEDIYPDLNIALEIFATVPVSTATPERSFSTLWRFTMGHERLADLAAPNIHIQINISSEKVIHMLQKTTRRRLEFVL</sequence>
<dbReference type="EMBL" id="JARBHB010000002">
    <property type="protein sequence ID" value="KAJ8894630.1"/>
    <property type="molecule type" value="Genomic_DNA"/>
</dbReference>
<proteinExistence type="predicted"/>
<dbReference type="PANTHER" id="PTHR46289:SF14">
    <property type="entry name" value="DUF4371 DOMAIN-CONTAINING PROTEIN"/>
    <property type="match status" value="1"/>
</dbReference>
<accession>A0ABQ9ID86</accession>
<gene>
    <name evidence="2" type="ORF">PR048_007294</name>
</gene>
<protein>
    <recommendedName>
        <fullName evidence="1">HAT C-terminal dimerisation domain-containing protein</fullName>
    </recommendedName>
</protein>
<evidence type="ECO:0000259" key="1">
    <source>
        <dbReference type="Pfam" id="PF05699"/>
    </source>
</evidence>
<organism evidence="2 3">
    <name type="scientific">Dryococelus australis</name>
    <dbReference type="NCBI Taxonomy" id="614101"/>
    <lineage>
        <taxon>Eukaryota</taxon>
        <taxon>Metazoa</taxon>
        <taxon>Ecdysozoa</taxon>
        <taxon>Arthropoda</taxon>
        <taxon>Hexapoda</taxon>
        <taxon>Insecta</taxon>
        <taxon>Pterygota</taxon>
        <taxon>Neoptera</taxon>
        <taxon>Polyneoptera</taxon>
        <taxon>Phasmatodea</taxon>
        <taxon>Verophasmatodea</taxon>
        <taxon>Anareolatae</taxon>
        <taxon>Phasmatidae</taxon>
        <taxon>Eurycanthinae</taxon>
        <taxon>Dryococelus</taxon>
    </lineage>
</organism>
<dbReference type="InterPro" id="IPR052958">
    <property type="entry name" value="IFN-induced_PKR_regulator"/>
</dbReference>
<comment type="caution">
    <text evidence="2">The sequence shown here is derived from an EMBL/GenBank/DDBJ whole genome shotgun (WGS) entry which is preliminary data.</text>
</comment>
<reference evidence="2 3" key="1">
    <citation type="submission" date="2023-02" db="EMBL/GenBank/DDBJ databases">
        <title>LHISI_Scaffold_Assembly.</title>
        <authorList>
            <person name="Stuart O.P."/>
            <person name="Cleave R."/>
            <person name="Magrath M.J.L."/>
            <person name="Mikheyev A.S."/>
        </authorList>
    </citation>
    <scope>NUCLEOTIDE SEQUENCE [LARGE SCALE GENOMIC DNA]</scope>
    <source>
        <strain evidence="2">Daus_M_001</strain>
        <tissue evidence="2">Leg muscle</tissue>
    </source>
</reference>
<dbReference type="Pfam" id="PF05699">
    <property type="entry name" value="Dimer_Tnp_hAT"/>
    <property type="match status" value="1"/>
</dbReference>
<dbReference type="InterPro" id="IPR008906">
    <property type="entry name" value="HATC_C_dom"/>
</dbReference>
<dbReference type="PANTHER" id="PTHR46289">
    <property type="entry name" value="52 KDA REPRESSOR OF THE INHIBITOR OF THE PROTEIN KINASE-LIKE PROTEIN-RELATED"/>
    <property type="match status" value="1"/>
</dbReference>
<evidence type="ECO:0000313" key="2">
    <source>
        <dbReference type="EMBL" id="KAJ8894630.1"/>
    </source>
</evidence>
<keyword evidence="3" id="KW-1185">Reference proteome</keyword>
<name>A0ABQ9ID86_9NEOP</name>
<feature type="domain" description="HAT C-terminal dimerisation" evidence="1">
    <location>
        <begin position="85"/>
        <end position="131"/>
    </location>
</feature>
<dbReference type="Proteomes" id="UP001159363">
    <property type="component" value="Chromosome 2"/>
</dbReference>
<evidence type="ECO:0000313" key="3">
    <source>
        <dbReference type="Proteomes" id="UP001159363"/>
    </source>
</evidence>